<dbReference type="PANTHER" id="PTHR46696">
    <property type="entry name" value="P450, PUTATIVE (EUROFUNG)-RELATED"/>
    <property type="match status" value="1"/>
</dbReference>
<keyword evidence="7 9" id="KW-0503">Monooxygenase</keyword>
<dbReference type="GO" id="GO:0036199">
    <property type="term" value="F:cholest-4-en-3-one 26-monooxygenase activity"/>
    <property type="evidence" value="ECO:0007669"/>
    <property type="project" value="TreeGrafter"/>
</dbReference>
<evidence type="ECO:0000313" key="11">
    <source>
        <dbReference type="Proteomes" id="UP000468901"/>
    </source>
</evidence>
<dbReference type="InterPro" id="IPR002397">
    <property type="entry name" value="Cyt_P450_B"/>
</dbReference>
<dbReference type="Pfam" id="PF00067">
    <property type="entry name" value="p450"/>
    <property type="match status" value="1"/>
</dbReference>
<evidence type="ECO:0000313" key="10">
    <source>
        <dbReference type="EMBL" id="KAB7741543.1"/>
    </source>
</evidence>
<evidence type="ECO:0000256" key="5">
    <source>
        <dbReference type="ARBA" id="ARBA00023002"/>
    </source>
</evidence>
<evidence type="ECO:0000256" key="1">
    <source>
        <dbReference type="ARBA" id="ARBA00001971"/>
    </source>
</evidence>
<evidence type="ECO:0000256" key="8">
    <source>
        <dbReference type="ARBA" id="ARBA00043906"/>
    </source>
</evidence>
<keyword evidence="5 9" id="KW-0560">Oxidoreductase</keyword>
<dbReference type="PANTHER" id="PTHR46696:SF4">
    <property type="entry name" value="BIOTIN BIOSYNTHESIS CYTOCHROME P450"/>
    <property type="match status" value="1"/>
</dbReference>
<dbReference type="EMBL" id="WESC01000003">
    <property type="protein sequence ID" value="KAB7741543.1"/>
    <property type="molecule type" value="Genomic_DNA"/>
</dbReference>
<evidence type="ECO:0000256" key="6">
    <source>
        <dbReference type="ARBA" id="ARBA00023004"/>
    </source>
</evidence>
<keyword evidence="6 9" id="KW-0408">Iron</keyword>
<dbReference type="AlphaFoldDB" id="A0A6N6VK07"/>
<keyword evidence="3 9" id="KW-0349">Heme</keyword>
<keyword evidence="11" id="KW-1185">Reference proteome</keyword>
<evidence type="ECO:0000256" key="4">
    <source>
        <dbReference type="ARBA" id="ARBA00022723"/>
    </source>
</evidence>
<dbReference type="GO" id="GO:0020037">
    <property type="term" value="F:heme binding"/>
    <property type="evidence" value="ECO:0007669"/>
    <property type="project" value="InterPro"/>
</dbReference>
<reference evidence="10 11" key="1">
    <citation type="submission" date="2019-09" db="EMBL/GenBank/DDBJ databases">
        <title>Parvibaculum sedimenti sp. nov., isolated from sediment.</title>
        <authorList>
            <person name="Wang Y."/>
        </authorList>
    </citation>
    <scope>NUCLEOTIDE SEQUENCE [LARGE SCALE GENOMIC DNA]</scope>
    <source>
        <strain evidence="10 11">HXT-9</strain>
    </source>
</reference>
<comment type="caution">
    <text evidence="10">The sequence shown here is derived from an EMBL/GenBank/DDBJ whole genome shotgun (WGS) entry which is preliminary data.</text>
</comment>
<dbReference type="InterPro" id="IPR036396">
    <property type="entry name" value="Cyt_P450_sf"/>
</dbReference>
<dbReference type="GO" id="GO:0006707">
    <property type="term" value="P:cholesterol catabolic process"/>
    <property type="evidence" value="ECO:0007669"/>
    <property type="project" value="TreeGrafter"/>
</dbReference>
<dbReference type="Proteomes" id="UP000468901">
    <property type="component" value="Unassembled WGS sequence"/>
</dbReference>
<dbReference type="GO" id="GO:0005506">
    <property type="term" value="F:iron ion binding"/>
    <property type="evidence" value="ECO:0007669"/>
    <property type="project" value="InterPro"/>
</dbReference>
<dbReference type="CDD" id="cd11033">
    <property type="entry name" value="CYP142-like"/>
    <property type="match status" value="1"/>
</dbReference>
<evidence type="ECO:0000256" key="2">
    <source>
        <dbReference type="ARBA" id="ARBA00010617"/>
    </source>
</evidence>
<dbReference type="PRINTS" id="PR00385">
    <property type="entry name" value="P450"/>
</dbReference>
<proteinExistence type="inferred from homology"/>
<comment type="similarity">
    <text evidence="2 9">Belongs to the cytochrome P450 family.</text>
</comment>
<dbReference type="GO" id="GO:0008395">
    <property type="term" value="F:steroid hydroxylase activity"/>
    <property type="evidence" value="ECO:0007669"/>
    <property type="project" value="TreeGrafter"/>
</dbReference>
<evidence type="ECO:0000256" key="3">
    <source>
        <dbReference type="ARBA" id="ARBA00022617"/>
    </source>
</evidence>
<evidence type="ECO:0000256" key="7">
    <source>
        <dbReference type="ARBA" id="ARBA00023033"/>
    </source>
</evidence>
<name>A0A6N6VK07_9HYPH</name>
<protein>
    <submittedName>
        <fullName evidence="10">Cytochrome P450</fullName>
    </submittedName>
</protein>
<gene>
    <name evidence="10" type="ORF">F2P47_03810</name>
</gene>
<dbReference type="SUPFAM" id="SSF48264">
    <property type="entry name" value="Cytochrome P450"/>
    <property type="match status" value="1"/>
</dbReference>
<accession>A0A6N6VK07</accession>
<dbReference type="InterPro" id="IPR001128">
    <property type="entry name" value="Cyt_P450"/>
</dbReference>
<dbReference type="PRINTS" id="PR00359">
    <property type="entry name" value="BP450"/>
</dbReference>
<organism evidence="10 11">
    <name type="scientific">Parvibaculum sedimenti</name>
    <dbReference type="NCBI Taxonomy" id="2608632"/>
    <lineage>
        <taxon>Bacteria</taxon>
        <taxon>Pseudomonadati</taxon>
        <taxon>Pseudomonadota</taxon>
        <taxon>Alphaproteobacteria</taxon>
        <taxon>Hyphomicrobiales</taxon>
        <taxon>Parvibaculaceae</taxon>
        <taxon>Parvibaculum</taxon>
    </lineage>
</organism>
<evidence type="ECO:0000256" key="9">
    <source>
        <dbReference type="RuleBase" id="RU000461"/>
    </source>
</evidence>
<dbReference type="RefSeq" id="WP_152214846.1">
    <property type="nucleotide sequence ID" value="NZ_WESC01000003.1"/>
</dbReference>
<dbReference type="PROSITE" id="PS00086">
    <property type="entry name" value="CYTOCHROME_P450"/>
    <property type="match status" value="1"/>
</dbReference>
<dbReference type="InterPro" id="IPR017972">
    <property type="entry name" value="Cyt_P450_CS"/>
</dbReference>
<comment type="cofactor">
    <cofactor evidence="1">
        <name>heme</name>
        <dbReference type="ChEBI" id="CHEBI:30413"/>
    </cofactor>
</comment>
<comment type="function">
    <text evidence="8">Cytochromes P450 are a group of heme-thiolate monooxygenases. They oxidize a variety of structurally unrelated compounds, including steroids, fatty acids, and xenobiotics.</text>
</comment>
<dbReference type="FunFam" id="1.10.630.10:FF:000018">
    <property type="entry name" value="Cytochrome P450 monooxygenase"/>
    <property type="match status" value="1"/>
</dbReference>
<dbReference type="Gene3D" id="1.10.630.10">
    <property type="entry name" value="Cytochrome P450"/>
    <property type="match status" value="1"/>
</dbReference>
<keyword evidence="4 9" id="KW-0479">Metal-binding</keyword>
<sequence>MSTAEASAAFPGYTRDTIDDQVVNPELYADEDEIHALFTTLRKEDPVRLMKPRGFRPFWSITKHADIQEIERQSDKFVNRLRTYLSPVEGEEWLKATVGDTHLFRTLVDLDDPIHYKLRNLTQSWFMPPNLKKLEERIAGLAKDHVDRMQDLGSECDFVKEVALWYPLRVIMQLLGVPKEDEPFMLKMTQEIFGPGDPDVTAATDHKGDDDTVVFSGERGQSVDLAATAQALFDYFGAITADRRKNPKDDVASVIANGMIDGQLIGDREAMSYYVIVATAGHDTTSSVTSGGLLQLIKNPDQMAKLKGDLSLLPGAVEESIRWVTPVKHFMRTAMEDYTLRGKTIKAGDGLCLHYPSGNRDEEVFGEPFKFKVDRTPNRQIAFGYGVHLCLGMHLARMEIKALYNELLPRLKHIELAGEPKNTRANFVSGLKSMPVRYRFA</sequence>